<dbReference type="PANTHER" id="PTHR22901:SF0">
    <property type="entry name" value="SIALATE O-ACETYLESTERASE"/>
    <property type="match status" value="1"/>
</dbReference>
<evidence type="ECO:0000313" key="4">
    <source>
        <dbReference type="Proteomes" id="UP000199800"/>
    </source>
</evidence>
<organism evidence="3 4">
    <name type="scientific">[Clostridium] polysaccharolyticum</name>
    <dbReference type="NCBI Taxonomy" id="29364"/>
    <lineage>
        <taxon>Bacteria</taxon>
        <taxon>Bacillati</taxon>
        <taxon>Bacillota</taxon>
        <taxon>Clostridia</taxon>
        <taxon>Lachnospirales</taxon>
        <taxon>Lachnospiraceae</taxon>
    </lineage>
</organism>
<evidence type="ECO:0000313" key="3">
    <source>
        <dbReference type="EMBL" id="SES82785.1"/>
    </source>
</evidence>
<proteinExistence type="predicted"/>
<dbReference type="EMBL" id="FOHN01000004">
    <property type="protein sequence ID" value="SES82785.1"/>
    <property type="molecule type" value="Genomic_DNA"/>
</dbReference>
<dbReference type="SUPFAM" id="SSF49785">
    <property type="entry name" value="Galactose-binding domain-like"/>
    <property type="match status" value="1"/>
</dbReference>
<feature type="domain" description="Sialate O-acetylesterase" evidence="2">
    <location>
        <begin position="81"/>
        <end position="197"/>
    </location>
</feature>
<feature type="domain" description="Sialate O-acetylesterase" evidence="2">
    <location>
        <begin position="382"/>
        <end position="499"/>
    </location>
</feature>
<dbReference type="SUPFAM" id="SSF52266">
    <property type="entry name" value="SGNH hydrolase"/>
    <property type="match status" value="1"/>
</dbReference>
<dbReference type="RefSeq" id="WP_177180604.1">
    <property type="nucleotide sequence ID" value="NZ_FOHN01000004.1"/>
</dbReference>
<evidence type="ECO:0000256" key="1">
    <source>
        <dbReference type="ARBA" id="ARBA00022801"/>
    </source>
</evidence>
<name>A0A1H9ZM36_9FIRM</name>
<dbReference type="GO" id="GO:0005975">
    <property type="term" value="P:carbohydrate metabolic process"/>
    <property type="evidence" value="ECO:0007669"/>
    <property type="project" value="TreeGrafter"/>
</dbReference>
<protein>
    <submittedName>
        <fullName evidence="3">Sialate O-acetylesterase</fullName>
    </submittedName>
</protein>
<dbReference type="InterPro" id="IPR036514">
    <property type="entry name" value="SGNH_hydro_sf"/>
</dbReference>
<dbReference type="Pfam" id="PF03629">
    <property type="entry name" value="SASA"/>
    <property type="match status" value="2"/>
</dbReference>
<accession>A0A1H9ZM36</accession>
<dbReference type="InterPro" id="IPR039329">
    <property type="entry name" value="SIAE"/>
</dbReference>
<reference evidence="3 4" key="1">
    <citation type="submission" date="2016-10" db="EMBL/GenBank/DDBJ databases">
        <authorList>
            <person name="de Groot N.N."/>
        </authorList>
    </citation>
    <scope>NUCLEOTIDE SEQUENCE [LARGE SCALE GENOMIC DNA]</scope>
    <source>
        <strain evidence="3 4">DSM 1801</strain>
    </source>
</reference>
<dbReference type="InterPro" id="IPR005181">
    <property type="entry name" value="SASA"/>
</dbReference>
<dbReference type="AlphaFoldDB" id="A0A1H9ZM36"/>
<evidence type="ECO:0000259" key="2">
    <source>
        <dbReference type="Pfam" id="PF03629"/>
    </source>
</evidence>
<dbReference type="Gene3D" id="3.40.50.1110">
    <property type="entry name" value="SGNH hydrolase"/>
    <property type="match status" value="2"/>
</dbReference>
<dbReference type="STRING" id="29364.SAMN04487772_1047"/>
<dbReference type="GO" id="GO:0001681">
    <property type="term" value="F:sialate O-acetylesterase activity"/>
    <property type="evidence" value="ECO:0007669"/>
    <property type="project" value="InterPro"/>
</dbReference>
<dbReference type="Proteomes" id="UP000199800">
    <property type="component" value="Unassembled WGS sequence"/>
</dbReference>
<dbReference type="InterPro" id="IPR008979">
    <property type="entry name" value="Galactose-bd-like_sf"/>
</dbReference>
<gene>
    <name evidence="3" type="ORF">SAMN04487772_1047</name>
</gene>
<sequence>MQLSFLFSDGMVLQRGKTNIIWGNTKPNQNIEGTLEEKTFGGMADANGYFEIDLPDLPAGGPYTLTITADETRSIKDVMVGDVFLLSGQSNMELPLIRTRELFREELASTSEPDIRMFEVPKEYEFLEERQEVTGGRWMKAMGDDLYGFSAAGYFTAKDLKDRYKIPIGLMQTAVGGTPAKSWCSEAAIRKMGYYTDELELCKKPGYIKEVEAFEQAREQAWYQEAKESFDGMPLKKGTIQIPGIWCENEFANFHGTMRLTKQFYMKKEELKIPAEILLGTINDADVVYINGIYIGETGYKYPPRIYSIPDGVLKEGWNTVEIHLSIYREHGGFMPGKQYCIRLGKQYEVYIGLGGEWEYELMKPMKVLENSTFFTYYPAALYNGMLSPVRKWKYTAFLYYQGESNTILPERYVEEMEALIGGFRNLFQQELPFIYVQLAGFSDGREENQSTEWAVFRAAQEKSLAVDQTAMVVAYDLGEYNDLHPLDKKTLGHRMALAIRKLSYQEDVIFQGPFVSEIDVKEEGKVQVAFDGAGTGLEMRGREVCEVELMDANGTYYPASATIEGEKLIASSIRVKEPKGIRFAWRDCPMNANLYNKEGLPAWPFCREWE</sequence>
<keyword evidence="1" id="KW-0378">Hydrolase</keyword>
<keyword evidence="4" id="KW-1185">Reference proteome</keyword>
<dbReference type="PANTHER" id="PTHR22901">
    <property type="entry name" value="SIALATE O-ACETYLESTERASE"/>
    <property type="match status" value="1"/>
</dbReference>